<evidence type="ECO:0000313" key="1">
    <source>
        <dbReference type="EMBL" id="TGM96035.1"/>
    </source>
</evidence>
<comment type="caution">
    <text evidence="1">The sequence shown here is derived from an EMBL/GenBank/DDBJ whole genome shotgun (WGS) entry which is preliminary data.</text>
</comment>
<keyword evidence="2" id="KW-1185">Reference proteome</keyword>
<gene>
    <name evidence="1" type="ORF">EHR06_17030</name>
</gene>
<protein>
    <submittedName>
        <fullName evidence="1">Uncharacterized protein</fullName>
    </submittedName>
</protein>
<sequence length="159" mass="17240">MKIYKAAILVFALGFLTCKEGTTDVPNSFIFPLLQNNNGTPGTNLAQVTFDSIEFDDVPIISCDSDNSSGQGIVVDLPDMFPPNYVVKIETVPSSSSYTFPVGGALDLYLGSSHKPDDPTNCTLTRTTNTFLRYSANLSTNCTVANHTFSRLEIDCIPN</sequence>
<dbReference type="OrthoDB" id="327750at2"/>
<dbReference type="Proteomes" id="UP000297241">
    <property type="component" value="Unassembled WGS sequence"/>
</dbReference>
<accession>A0A4Z1AJT2</accession>
<organism evidence="1 2">
    <name type="scientific">Leptospira dzoumogneensis</name>
    <dbReference type="NCBI Taxonomy" id="2484904"/>
    <lineage>
        <taxon>Bacteria</taxon>
        <taxon>Pseudomonadati</taxon>
        <taxon>Spirochaetota</taxon>
        <taxon>Spirochaetia</taxon>
        <taxon>Leptospirales</taxon>
        <taxon>Leptospiraceae</taxon>
        <taxon>Leptospira</taxon>
    </lineage>
</organism>
<dbReference type="AlphaFoldDB" id="A0A4Z1AJT2"/>
<dbReference type="RefSeq" id="WP_135758108.1">
    <property type="nucleotide sequence ID" value="NZ_RQHS01000022.1"/>
</dbReference>
<dbReference type="EMBL" id="RQHS01000022">
    <property type="protein sequence ID" value="TGM96035.1"/>
    <property type="molecule type" value="Genomic_DNA"/>
</dbReference>
<name>A0A4Z1AJT2_9LEPT</name>
<proteinExistence type="predicted"/>
<reference evidence="1" key="1">
    <citation type="journal article" date="2019" name="PLoS Negl. Trop. Dis.">
        <title>Revisiting the worldwide diversity of Leptospira species in the environment.</title>
        <authorList>
            <person name="Vincent A.T."/>
            <person name="Schiettekatte O."/>
            <person name="Bourhy P."/>
            <person name="Veyrier F.J."/>
            <person name="Picardeau M."/>
        </authorList>
    </citation>
    <scope>NUCLEOTIDE SEQUENCE [LARGE SCALE GENOMIC DNA]</scope>
    <source>
        <strain evidence="1">201601113</strain>
    </source>
</reference>
<evidence type="ECO:0000313" key="2">
    <source>
        <dbReference type="Proteomes" id="UP000297241"/>
    </source>
</evidence>